<dbReference type="OrthoDB" id="6270916at2759"/>
<organism evidence="2 3">
    <name type="scientific">Holothuria leucospilota</name>
    <name type="common">Black long sea cucumber</name>
    <name type="synonym">Mertensiothuria leucospilota</name>
    <dbReference type="NCBI Taxonomy" id="206669"/>
    <lineage>
        <taxon>Eukaryota</taxon>
        <taxon>Metazoa</taxon>
        <taxon>Echinodermata</taxon>
        <taxon>Eleutherozoa</taxon>
        <taxon>Echinozoa</taxon>
        <taxon>Holothuroidea</taxon>
        <taxon>Aspidochirotacea</taxon>
        <taxon>Aspidochirotida</taxon>
        <taxon>Holothuriidae</taxon>
        <taxon>Holothuria</taxon>
    </lineage>
</organism>
<feature type="region of interest" description="Disordered" evidence="1">
    <location>
        <begin position="218"/>
        <end position="256"/>
    </location>
</feature>
<evidence type="ECO:0000313" key="2">
    <source>
        <dbReference type="EMBL" id="KAJ8039381.1"/>
    </source>
</evidence>
<reference evidence="2" key="1">
    <citation type="submission" date="2021-10" db="EMBL/GenBank/DDBJ databases">
        <title>Tropical sea cucumber genome reveals ecological adaptation and Cuvierian tubules defense mechanism.</title>
        <authorList>
            <person name="Chen T."/>
        </authorList>
    </citation>
    <scope>NUCLEOTIDE SEQUENCE</scope>
    <source>
        <strain evidence="2">Nanhai2018</strain>
        <tissue evidence="2">Muscle</tissue>
    </source>
</reference>
<protein>
    <submittedName>
        <fullName evidence="2">Protein unc-79-like</fullName>
    </submittedName>
</protein>
<dbReference type="Proteomes" id="UP001152320">
    <property type="component" value="Chromosome 7"/>
</dbReference>
<dbReference type="PANTHER" id="PTHR21696:SF2">
    <property type="entry name" value="PROTEIN UNC-79 HOMOLOG"/>
    <property type="match status" value="1"/>
</dbReference>
<feature type="compositionally biased region" description="Polar residues" evidence="1">
    <location>
        <begin position="855"/>
        <end position="864"/>
    </location>
</feature>
<feature type="compositionally biased region" description="Basic and acidic residues" evidence="1">
    <location>
        <begin position="44"/>
        <end position="69"/>
    </location>
</feature>
<feature type="region of interest" description="Disordered" evidence="1">
    <location>
        <begin position="1038"/>
        <end position="1058"/>
    </location>
</feature>
<feature type="region of interest" description="Disordered" evidence="1">
    <location>
        <begin position="812"/>
        <end position="872"/>
    </location>
</feature>
<feature type="compositionally biased region" description="Basic residues" evidence="1">
    <location>
        <begin position="1042"/>
        <end position="1053"/>
    </location>
</feature>
<accession>A0A9Q1C7Q2</accession>
<evidence type="ECO:0000256" key="1">
    <source>
        <dbReference type="SAM" id="MobiDB-lite"/>
    </source>
</evidence>
<dbReference type="EMBL" id="JAIZAY010000007">
    <property type="protein sequence ID" value="KAJ8039381.1"/>
    <property type="molecule type" value="Genomic_DNA"/>
</dbReference>
<sequence>MRSHEGLENSQSKDYVNLLTQMLQTPWVSEVKVKLSQKGPVGEDAGKAEAKEGPSGDPKDEKSAKEECESEEAIHKYPVGHKCANVCEPPNTEISAIPCGLCELWTLWYQLALQLLKHVSPKQESRIADSQEVTEDQFEKSIEEALAICKLQMNNSNDVKAKKNRVNDRGLSKGGRKITKNKENKGIFVTAEARKVEVFVPETVKLTTKDLKAERQKALAKRLQKQQQMDGRLGNDISKLNKTNKESNKKKDDSFNPEELTKASQLLLVLLKEVPKHQDSNILLNLVSCVKVLCLNAECLRMAAKDNPGFLVHAQKCLLIPSFWKLLRGNLSSVAQIIVPLALHCTSLSGGSDILWDIVDHEMESQNWQMRFQSVERVSVLLRHVEKKMLGSNTIIMGCLAHAFCLLISSTEDICPAVSARSILMLETIPNKALRVLINCLEFQWDSVLEDRVLILSHMHLLQHYLKGVSVLTWEFFMNRLDTLALEVHVDKEQNKEFPFPMDTSRSSAGLTDRTDLFLNKLNRARLARSQSEISGTLKPRRLSAYFSKNDDKMRSKSMPTGLSFARVRVISCGKSTYSRPSTTNSHSSAVPGVGDSLADSVFEGKCCLKFTTILIADGYLPTVTEDVPNAAASSGPDPALSLDYSHIDKETVHRLVDLLLTFMTHDKSTVDDVIERVMNTVLGHLSVLLGYNQAEKQFTLPPQQLRESAVFYAFMTRLPRMLDYNVEVGNIILPLVLDLLLHCPAPQKAVMDNQPIEYTLYFLEPHCRQAWLTSLLVILYKYSFDQVEYKTILRGLIRITINLLEAQRHHCKPKRPEPPTIEDIWGASETPPSKDKKEFTLPNTLDDVEEASEDTSSIPSAGPTTPLLAPSTTMASDTISTFTTTPTMYSASTPIQHSFMKADMLHQPIEPIEEDSEMMLVVPEEAIQTLPMKPTSRALVASTIVEVEEEEQEEMPESLEAVSKVEAVQAKASVVGIERVVKMTRKPEFVIQQATTVTSGGTPGRAQVLQPTVLGPSSGPVPPQAVATQHVVSMSLDRSKIQPKYRSKRSRKLGVSIGHGEDVHPDMMIMGESPLKGKFARERRLRKIQKLREQMQKSPEKKSSVYSAVRKFHEDKNYMALTKCLDCGAILEECDDNIISLAIVVLSTFIHRDPELAAPMLLEMLQVVGRIASATFYTWQTDSSGHPPGHCCTVASQFLRCVLHKLAPNGIFPQLFLSKIEDYTFLKTMAHALTDFNELPPTDAVTHLLEGLNEKKTLPPLRILLVLMNLAEYMDHLPLEGASTWTNLVTLFETFLRKLTLYLPDNCDMNDTFRIIEILFRSPANKGMVTLLEPVGKLVSFAIQKARFKLKHLLEICSLCNRIFLKEREKQSLSRCVVMEFQAALKFKSCLPDINLIQLVQFVMVDAGGKMNDFSIVEGDWDIEFGQHCTGAMDCMRQYLQDAIEYIGDLHTLTKVKNNLRGGSQNLNEDTLGSQLKAGVAQIIALEFTRCNQAEGTKAIQRCLPWLYHPPAAVQIGPKEFIDCISHVRLLSWLLLGSLTHTAISLQSGGSGILCQPVPLDAGTHIADHVQVILAGFAEQSKASVLHMSSLFHAFILCQLWTMYCEQMASLNAAGSEHHSSAMLSIMDFWGRVTPGVLQLLSHSKVLADMVNLHFLSLMEALQECNSSVLAKLFPLWTQILFSYPTKLQGNLQVRLQNCENWPPPNPAKGDVMNYHSTMLLKWLKRLQFKMGQIEIQSSAATQFYTV</sequence>
<keyword evidence="3" id="KW-1185">Reference proteome</keyword>
<feature type="compositionally biased region" description="Basic and acidic residues" evidence="1">
    <location>
        <begin position="243"/>
        <end position="254"/>
    </location>
</feature>
<comment type="caution">
    <text evidence="2">The sequence shown here is derived from an EMBL/GenBank/DDBJ whole genome shotgun (WGS) entry which is preliminary data.</text>
</comment>
<feature type="region of interest" description="Disordered" evidence="1">
    <location>
        <begin position="37"/>
        <end position="69"/>
    </location>
</feature>
<gene>
    <name evidence="2" type="ORF">HOLleu_17080</name>
</gene>
<proteinExistence type="predicted"/>
<evidence type="ECO:0000313" key="3">
    <source>
        <dbReference type="Proteomes" id="UP001152320"/>
    </source>
</evidence>
<dbReference type="InterPro" id="IPR024855">
    <property type="entry name" value="UNC79"/>
</dbReference>
<name>A0A9Q1C7Q2_HOLLE</name>
<dbReference type="PANTHER" id="PTHR21696">
    <property type="entry name" value="PROTEIN UNC-79 HOMOLOG"/>
    <property type="match status" value="1"/>
</dbReference>